<dbReference type="PROSITE" id="PS50089">
    <property type="entry name" value="ZF_RING_2"/>
    <property type="match status" value="1"/>
</dbReference>
<dbReference type="RefSeq" id="XP_005711619.1">
    <property type="nucleotide sequence ID" value="XM_005711562.1"/>
</dbReference>
<keyword evidence="8" id="KW-1185">Reference proteome</keyword>
<dbReference type="InterPro" id="IPR013083">
    <property type="entry name" value="Znf_RING/FYVE/PHD"/>
</dbReference>
<proteinExistence type="predicted"/>
<reference evidence="8" key="1">
    <citation type="journal article" date="2013" name="Proc. Natl. Acad. Sci. U.S.A.">
        <title>Genome structure and metabolic features in the red seaweed Chondrus crispus shed light on evolution of the Archaeplastida.</title>
        <authorList>
            <person name="Collen J."/>
            <person name="Porcel B."/>
            <person name="Carre W."/>
            <person name="Ball S.G."/>
            <person name="Chaparro C."/>
            <person name="Tonon T."/>
            <person name="Barbeyron T."/>
            <person name="Michel G."/>
            <person name="Noel B."/>
            <person name="Valentin K."/>
            <person name="Elias M."/>
            <person name="Artiguenave F."/>
            <person name="Arun A."/>
            <person name="Aury J.M."/>
            <person name="Barbosa-Neto J.F."/>
            <person name="Bothwell J.H."/>
            <person name="Bouget F.Y."/>
            <person name="Brillet L."/>
            <person name="Cabello-Hurtado F."/>
            <person name="Capella-Gutierrez S."/>
            <person name="Charrier B."/>
            <person name="Cladiere L."/>
            <person name="Cock J.M."/>
            <person name="Coelho S.M."/>
            <person name="Colleoni C."/>
            <person name="Czjzek M."/>
            <person name="Da Silva C."/>
            <person name="Delage L."/>
            <person name="Denoeud F."/>
            <person name="Deschamps P."/>
            <person name="Dittami S.M."/>
            <person name="Gabaldon T."/>
            <person name="Gachon C.M."/>
            <person name="Groisillier A."/>
            <person name="Herve C."/>
            <person name="Jabbari K."/>
            <person name="Katinka M."/>
            <person name="Kloareg B."/>
            <person name="Kowalczyk N."/>
            <person name="Labadie K."/>
            <person name="Leblanc C."/>
            <person name="Lopez P.J."/>
            <person name="McLachlan D.H."/>
            <person name="Meslet-Cladiere L."/>
            <person name="Moustafa A."/>
            <person name="Nehr Z."/>
            <person name="Nyvall Collen P."/>
            <person name="Panaud O."/>
            <person name="Partensky F."/>
            <person name="Poulain J."/>
            <person name="Rensing S.A."/>
            <person name="Rousvoal S."/>
            <person name="Samson G."/>
            <person name="Symeonidi A."/>
            <person name="Weissenbach J."/>
            <person name="Zambounis A."/>
            <person name="Wincker P."/>
            <person name="Boyen C."/>
        </authorList>
    </citation>
    <scope>NUCLEOTIDE SEQUENCE [LARGE SCALE GENOMIC DNA]</scope>
    <source>
        <strain evidence="8">cv. Stackhouse</strain>
    </source>
</reference>
<evidence type="ECO:0000313" key="8">
    <source>
        <dbReference type="Proteomes" id="UP000012073"/>
    </source>
</evidence>
<dbReference type="KEGG" id="ccp:CHC_T00007841001"/>
<dbReference type="Gene3D" id="3.30.40.10">
    <property type="entry name" value="Zinc/RING finger domain, C3HC4 (zinc finger)"/>
    <property type="match status" value="1"/>
</dbReference>
<dbReference type="SMART" id="SM00184">
    <property type="entry name" value="RING"/>
    <property type="match status" value="1"/>
</dbReference>
<dbReference type="Gramene" id="CDF41325">
    <property type="protein sequence ID" value="CDF41325"/>
    <property type="gene ID" value="CHC_T00007841001"/>
</dbReference>
<dbReference type="GO" id="GO:0005634">
    <property type="term" value="C:nucleus"/>
    <property type="evidence" value="ECO:0007669"/>
    <property type="project" value="TreeGrafter"/>
</dbReference>
<keyword evidence="2 4" id="KW-0863">Zinc-finger</keyword>
<dbReference type="GeneID" id="17319336"/>
<feature type="transmembrane region" description="Helical" evidence="5">
    <location>
        <begin position="34"/>
        <end position="58"/>
    </location>
</feature>
<dbReference type="InterPro" id="IPR051834">
    <property type="entry name" value="RING_finger_E3_ligase"/>
</dbReference>
<dbReference type="AlphaFoldDB" id="R7QVG0"/>
<evidence type="ECO:0000256" key="4">
    <source>
        <dbReference type="PROSITE-ProRule" id="PRU00175"/>
    </source>
</evidence>
<keyword evidence="5" id="KW-0472">Membrane</keyword>
<protein>
    <recommendedName>
        <fullName evidence="6">RING-type domain-containing protein</fullName>
    </recommendedName>
</protein>
<dbReference type="EMBL" id="HG002355">
    <property type="protein sequence ID" value="CDF41325.1"/>
    <property type="molecule type" value="Genomic_DNA"/>
</dbReference>
<dbReference type="Pfam" id="PF13639">
    <property type="entry name" value="zf-RING_2"/>
    <property type="match status" value="1"/>
</dbReference>
<gene>
    <name evidence="7" type="ORF">CHC_T00007841001</name>
</gene>
<accession>R7QVG0</accession>
<evidence type="ECO:0000313" key="7">
    <source>
        <dbReference type="EMBL" id="CDF41325.1"/>
    </source>
</evidence>
<evidence type="ECO:0000256" key="1">
    <source>
        <dbReference type="ARBA" id="ARBA00022723"/>
    </source>
</evidence>
<dbReference type="PhylomeDB" id="R7QVG0"/>
<organism evidence="7 8">
    <name type="scientific">Chondrus crispus</name>
    <name type="common">Carrageen Irish moss</name>
    <name type="synonym">Polymorpha crispa</name>
    <dbReference type="NCBI Taxonomy" id="2769"/>
    <lineage>
        <taxon>Eukaryota</taxon>
        <taxon>Rhodophyta</taxon>
        <taxon>Florideophyceae</taxon>
        <taxon>Rhodymeniophycidae</taxon>
        <taxon>Gigartinales</taxon>
        <taxon>Gigartinaceae</taxon>
        <taxon>Chondrus</taxon>
    </lineage>
</organism>
<keyword evidence="5" id="KW-1133">Transmembrane helix</keyword>
<evidence type="ECO:0000256" key="5">
    <source>
        <dbReference type="SAM" id="Phobius"/>
    </source>
</evidence>
<dbReference type="SUPFAM" id="SSF57850">
    <property type="entry name" value="RING/U-box"/>
    <property type="match status" value="1"/>
</dbReference>
<dbReference type="InterPro" id="IPR001841">
    <property type="entry name" value="Znf_RING"/>
</dbReference>
<dbReference type="GO" id="GO:0061630">
    <property type="term" value="F:ubiquitin protein ligase activity"/>
    <property type="evidence" value="ECO:0007669"/>
    <property type="project" value="TreeGrafter"/>
</dbReference>
<keyword evidence="5" id="KW-0812">Transmembrane</keyword>
<sequence>MSPSLLDMPHDAQSQRAIPIVTDEVAKSNLLCPFYALALVFAVALACTLLITFIVDVFSNEFFEPRRFLSHDPAAAKALLNSSCPRYVISKAERESCCICLEQLQQRASVRKLPCRHVYHTRCIDRWLLECSNRCCLCGEAAVKNKCIEAVANNLC</sequence>
<name>R7QVG0_CHOCR</name>
<keyword evidence="3" id="KW-0862">Zinc</keyword>
<dbReference type="GO" id="GO:0006511">
    <property type="term" value="P:ubiquitin-dependent protein catabolic process"/>
    <property type="evidence" value="ECO:0007669"/>
    <property type="project" value="TreeGrafter"/>
</dbReference>
<dbReference type="GO" id="GO:0008270">
    <property type="term" value="F:zinc ion binding"/>
    <property type="evidence" value="ECO:0007669"/>
    <property type="project" value="UniProtKB-KW"/>
</dbReference>
<dbReference type="PANTHER" id="PTHR45931">
    <property type="entry name" value="SI:CH211-59O9.10"/>
    <property type="match status" value="1"/>
</dbReference>
<evidence type="ECO:0000256" key="2">
    <source>
        <dbReference type="ARBA" id="ARBA00022771"/>
    </source>
</evidence>
<feature type="domain" description="RING-type" evidence="6">
    <location>
        <begin position="97"/>
        <end position="138"/>
    </location>
</feature>
<dbReference type="OrthoDB" id="6080at2759"/>
<evidence type="ECO:0000256" key="3">
    <source>
        <dbReference type="ARBA" id="ARBA00022833"/>
    </source>
</evidence>
<dbReference type="PANTHER" id="PTHR45931:SF3">
    <property type="entry name" value="RING ZINC FINGER-CONTAINING PROTEIN"/>
    <property type="match status" value="1"/>
</dbReference>
<dbReference type="STRING" id="2769.R7QVG0"/>
<keyword evidence="1" id="KW-0479">Metal-binding</keyword>
<dbReference type="Proteomes" id="UP000012073">
    <property type="component" value="Unassembled WGS sequence"/>
</dbReference>
<evidence type="ECO:0000259" key="6">
    <source>
        <dbReference type="PROSITE" id="PS50089"/>
    </source>
</evidence>